<gene>
    <name evidence="2" type="primary">zep</name>
    <name evidence="2" type="ORF">DAT39_002587</name>
</gene>
<feature type="non-terminal residue" evidence="2">
    <location>
        <position position="67"/>
    </location>
</feature>
<dbReference type="Proteomes" id="UP000727407">
    <property type="component" value="Unassembled WGS sequence"/>
</dbReference>
<dbReference type="EMBL" id="QNUK01000020">
    <property type="protein sequence ID" value="KAF5907677.1"/>
    <property type="molecule type" value="Genomic_DNA"/>
</dbReference>
<keyword evidence="3" id="KW-1185">Reference proteome</keyword>
<reference evidence="2" key="1">
    <citation type="submission" date="2020-07" db="EMBL/GenBank/DDBJ databases">
        <title>Clarias magur genome sequencing, assembly and annotation.</title>
        <authorList>
            <person name="Kushwaha B."/>
            <person name="Kumar R."/>
            <person name="Das P."/>
            <person name="Joshi C.G."/>
            <person name="Kumar D."/>
            <person name="Nagpure N.S."/>
            <person name="Pandey M."/>
            <person name="Agarwal S."/>
            <person name="Srivastava S."/>
            <person name="Singh M."/>
            <person name="Sahoo L."/>
            <person name="Jayasankar P."/>
            <person name="Meher P.K."/>
            <person name="Koringa P.G."/>
            <person name="Iquebal M.A."/>
            <person name="Das S.P."/>
            <person name="Bit A."/>
            <person name="Patnaik S."/>
            <person name="Patel N."/>
            <person name="Shah T.M."/>
            <person name="Hinsu A."/>
            <person name="Jena J.K."/>
        </authorList>
    </citation>
    <scope>NUCLEOTIDE SEQUENCE</scope>
    <source>
        <strain evidence="2">CIFAMagur01</strain>
        <tissue evidence="2">Testis</tissue>
    </source>
</reference>
<organism evidence="2 3">
    <name type="scientific">Clarias magur</name>
    <name type="common">Asian catfish</name>
    <name type="synonym">Macropteronotus magur</name>
    <dbReference type="NCBI Taxonomy" id="1594786"/>
    <lineage>
        <taxon>Eukaryota</taxon>
        <taxon>Metazoa</taxon>
        <taxon>Chordata</taxon>
        <taxon>Craniata</taxon>
        <taxon>Vertebrata</taxon>
        <taxon>Euteleostomi</taxon>
        <taxon>Actinopterygii</taxon>
        <taxon>Neopterygii</taxon>
        <taxon>Teleostei</taxon>
        <taxon>Ostariophysi</taxon>
        <taxon>Siluriformes</taxon>
        <taxon>Clariidae</taxon>
        <taxon>Clarias</taxon>
    </lineage>
</organism>
<proteinExistence type="predicted"/>
<name>A0A8J4UU81_CLAMG</name>
<feature type="non-terminal residue" evidence="2">
    <location>
        <position position="1"/>
    </location>
</feature>
<feature type="compositionally biased region" description="Basic residues" evidence="1">
    <location>
        <begin position="19"/>
        <end position="44"/>
    </location>
</feature>
<dbReference type="AlphaFoldDB" id="A0A8J4UU81"/>
<evidence type="ECO:0000313" key="3">
    <source>
        <dbReference type="Proteomes" id="UP000727407"/>
    </source>
</evidence>
<evidence type="ECO:0000313" key="2">
    <source>
        <dbReference type="EMBL" id="KAF5907677.1"/>
    </source>
</evidence>
<feature type="compositionally biased region" description="Basic and acidic residues" evidence="1">
    <location>
        <begin position="58"/>
        <end position="67"/>
    </location>
</feature>
<evidence type="ECO:0000256" key="1">
    <source>
        <dbReference type="SAM" id="MobiDB-lite"/>
    </source>
</evidence>
<feature type="region of interest" description="Disordered" evidence="1">
    <location>
        <begin position="1"/>
        <end position="67"/>
    </location>
</feature>
<comment type="caution">
    <text evidence="2">The sequence shown here is derived from an EMBL/GenBank/DDBJ whole genome shotgun (WGS) entry which is preliminary data.</text>
</comment>
<protein>
    <submittedName>
        <fullName evidence="2">Zeaxanthin epoxidase</fullName>
    </submittedName>
</protein>
<accession>A0A8J4UU81</accession>
<sequence>LREDLRGYLLNPLPPSLNRRQKSQLRKKKWLKTRKKTKRTKGRPRNLQSQRPMRRTTQKMEKPRATR</sequence>